<evidence type="ECO:0000313" key="3">
    <source>
        <dbReference type="Proteomes" id="UP000249340"/>
    </source>
</evidence>
<reference evidence="3" key="1">
    <citation type="submission" date="2018-07" db="EMBL/GenBank/DDBJ databases">
        <title>Streptacidiphilus bronchialis DSM 106435 chromosome.</title>
        <authorList>
            <person name="Batra D."/>
            <person name="Gulvik C.A."/>
        </authorList>
    </citation>
    <scope>NUCLEOTIDE SEQUENCE [LARGE SCALE GENOMIC DNA]</scope>
    <source>
        <strain evidence="3">DSM 106435</strain>
    </source>
</reference>
<feature type="region of interest" description="Disordered" evidence="1">
    <location>
        <begin position="212"/>
        <end position="234"/>
    </location>
</feature>
<feature type="compositionally biased region" description="Low complexity" evidence="1">
    <location>
        <begin position="223"/>
        <end position="234"/>
    </location>
</feature>
<keyword evidence="3" id="KW-1185">Reference proteome</keyword>
<sequence length="331" mass="37697">MSTSAQEPAQPWTDIQSVLGLEPNKVAFLAVPTDAAATVLSDITHDALQKEQRLVVCTDDPALRTYPRHHVIHRPDLRLQDLRPRLERLRFDLLVLDELFFPLLQRTIEALTETWTDYDEEAAQTADRIRREAVDQLVRQLRQLAITYKARALVTIPYIPGESWPATFPMPEADLEKVEEFPVSLTVLRLGFPAQIRQYRGETTIRRISPLPHPRTETLLPHPVQQPTTPATADPTSDVIVLPGDNPPVDTVVCRAYWQREQDTWAHSISDVRQDYGVTQARLMEIIENHHATSPALSCPQCGTAHALEDRIHYRHLHGSSPLLCHRCTRR</sequence>
<accession>A0A345SWZ5</accession>
<evidence type="ECO:0000256" key="1">
    <source>
        <dbReference type="SAM" id="MobiDB-lite"/>
    </source>
</evidence>
<dbReference type="Proteomes" id="UP000249340">
    <property type="component" value="Chromosome"/>
</dbReference>
<dbReference type="KEGG" id="stri:C7M71_013170"/>
<dbReference type="RefSeq" id="WP_111489933.1">
    <property type="nucleotide sequence ID" value="NZ_CP031264.1"/>
</dbReference>
<protein>
    <submittedName>
        <fullName evidence="2">Uncharacterized protein</fullName>
    </submittedName>
</protein>
<gene>
    <name evidence="2" type="ORF">C7M71_013170</name>
</gene>
<proteinExistence type="predicted"/>
<name>A0A345SWZ5_9ACTN</name>
<evidence type="ECO:0000313" key="2">
    <source>
        <dbReference type="EMBL" id="AXI78250.1"/>
    </source>
</evidence>
<dbReference type="EMBL" id="CP031264">
    <property type="protein sequence ID" value="AXI78250.1"/>
    <property type="molecule type" value="Genomic_DNA"/>
</dbReference>
<organism evidence="2 3">
    <name type="scientific">Peterkaempfera bronchialis</name>
    <dbReference type="NCBI Taxonomy" id="2126346"/>
    <lineage>
        <taxon>Bacteria</taxon>
        <taxon>Bacillati</taxon>
        <taxon>Actinomycetota</taxon>
        <taxon>Actinomycetes</taxon>
        <taxon>Kitasatosporales</taxon>
        <taxon>Streptomycetaceae</taxon>
        <taxon>Peterkaempfera</taxon>
    </lineage>
</organism>
<dbReference type="AlphaFoldDB" id="A0A345SWZ5"/>